<dbReference type="RefSeq" id="XP_006862559.1">
    <property type="nucleotide sequence ID" value="XM_006862497.1"/>
</dbReference>
<dbReference type="InterPro" id="IPR027847">
    <property type="entry name" value="DUF4545"/>
</dbReference>
<evidence type="ECO:0000313" key="3">
    <source>
        <dbReference type="RefSeq" id="XP_006862559.1"/>
    </source>
</evidence>
<gene>
    <name evidence="3" type="primary">LOC102832235</name>
</gene>
<keyword evidence="2" id="KW-1185">Reference proteome</keyword>
<accession>A0A9B0WM08</accession>
<evidence type="ECO:0000256" key="1">
    <source>
        <dbReference type="SAM" id="MobiDB-lite"/>
    </source>
</evidence>
<dbReference type="OrthoDB" id="9905507at2759"/>
<dbReference type="Pfam" id="PF15078">
    <property type="entry name" value="DUF4545"/>
    <property type="match status" value="1"/>
</dbReference>
<feature type="compositionally biased region" description="Polar residues" evidence="1">
    <location>
        <begin position="92"/>
        <end position="102"/>
    </location>
</feature>
<dbReference type="PANTHER" id="PTHR36873:SF1">
    <property type="entry name" value="HYPOTHETICAL GENE SUPPORTED BY BC079057"/>
    <property type="match status" value="1"/>
</dbReference>
<dbReference type="Proteomes" id="UP000504623">
    <property type="component" value="Unplaced"/>
</dbReference>
<evidence type="ECO:0000313" key="2">
    <source>
        <dbReference type="Proteomes" id="UP000504623"/>
    </source>
</evidence>
<dbReference type="AlphaFoldDB" id="A0A9B0WM08"/>
<reference evidence="3" key="1">
    <citation type="submission" date="2025-08" db="UniProtKB">
        <authorList>
            <consortium name="RefSeq"/>
        </authorList>
    </citation>
    <scope>IDENTIFICATION</scope>
    <source>
        <tissue evidence="3">Spleen</tissue>
    </source>
</reference>
<protein>
    <submittedName>
        <fullName evidence="3">Uncharacterized protein C1orf141 homolog</fullName>
    </submittedName>
</protein>
<name>A0A9B0WM08_CHRAS</name>
<sequence length="391" mass="45584">MAEKVLKKLDILDDQEKIVLAHREKINRLQSGRRKSLNTTLTFDFHLEFAQPITKSALKTVSKIRENKSNEIKKQRRSVSFKSEPELKNSDSENSNFVPENAKTQENKSIDQTKNKTIVEFHPVDHLEDDLNKRNKSPSQMNDFSIKKSESTRNYQLSEHVVSKKTLLPLCFEDELKKPNVKIISIDAPKTAVSQMEQNYTNPIIFHDTDYVQMLLLTKNKLLPHHIENENIYPHKRTNFALEKKYGILKPSSDRYITPSSLKRTMPTAWKENIQIPPFELNCRFVKDKPKKKTSKQILENRYRNILYNFSQNFFSITKKFVVFRDKTVTQEINAKTGKFERMFSTTKPMDSHKFSASTAKCSKPLKSILKVHRVNNITPLDDLLSVPRKT</sequence>
<feature type="compositionally biased region" description="Basic and acidic residues" evidence="1">
    <location>
        <begin position="103"/>
        <end position="116"/>
    </location>
</feature>
<proteinExistence type="predicted"/>
<feature type="region of interest" description="Disordered" evidence="1">
    <location>
        <begin position="69"/>
        <end position="116"/>
    </location>
</feature>
<dbReference type="PANTHER" id="PTHR36873">
    <property type="entry name" value="HYPOTHETICAL GENE SUPPORTED BY BC079057"/>
    <property type="match status" value="1"/>
</dbReference>
<organism evidence="2 3">
    <name type="scientific">Chrysochloris asiatica</name>
    <name type="common">Cape golden mole</name>
    <dbReference type="NCBI Taxonomy" id="185453"/>
    <lineage>
        <taxon>Eukaryota</taxon>
        <taxon>Metazoa</taxon>
        <taxon>Chordata</taxon>
        <taxon>Craniata</taxon>
        <taxon>Vertebrata</taxon>
        <taxon>Euteleostomi</taxon>
        <taxon>Mammalia</taxon>
        <taxon>Eutheria</taxon>
        <taxon>Afrotheria</taxon>
        <taxon>Chrysochloridae</taxon>
        <taxon>Chrysochlorinae</taxon>
        <taxon>Chrysochloris</taxon>
    </lineage>
</organism>
<dbReference type="GeneID" id="102832235"/>
<dbReference type="CTD" id="101661057"/>